<sequence length="159" mass="18440">MVNVGAKCANNDFLDNLANRVGKFFLLMKLDSHEKMNLLFQDITFSTIYFSFPGDKIEASSYFLGLTSDGEDLIKLKETERWPAFLRRRLRQIPVVPPQKTPNSVTRSRYGATRLQLQSSMLFHRLGLSIRRMGTCFSVQQSRKQQHLNKNKLIWLKQA</sequence>
<dbReference type="EMBL" id="CM007652">
    <property type="protein sequence ID" value="ONI22000.1"/>
    <property type="molecule type" value="Genomic_DNA"/>
</dbReference>
<gene>
    <name evidence="1" type="ORF">PRUPE_2G101100</name>
</gene>
<organism evidence="1 2">
    <name type="scientific">Prunus persica</name>
    <name type="common">Peach</name>
    <name type="synonym">Amygdalus persica</name>
    <dbReference type="NCBI Taxonomy" id="3760"/>
    <lineage>
        <taxon>Eukaryota</taxon>
        <taxon>Viridiplantae</taxon>
        <taxon>Streptophyta</taxon>
        <taxon>Embryophyta</taxon>
        <taxon>Tracheophyta</taxon>
        <taxon>Spermatophyta</taxon>
        <taxon>Magnoliopsida</taxon>
        <taxon>eudicotyledons</taxon>
        <taxon>Gunneridae</taxon>
        <taxon>Pentapetalae</taxon>
        <taxon>rosids</taxon>
        <taxon>fabids</taxon>
        <taxon>Rosales</taxon>
        <taxon>Rosaceae</taxon>
        <taxon>Amygdaloideae</taxon>
        <taxon>Amygdaleae</taxon>
        <taxon>Prunus</taxon>
    </lineage>
</organism>
<dbReference type="Proteomes" id="UP000006882">
    <property type="component" value="Chromosome G2"/>
</dbReference>
<dbReference type="Gramene" id="ONI22000">
    <property type="protein sequence ID" value="ONI22000"/>
    <property type="gene ID" value="PRUPE_2G101100"/>
</dbReference>
<proteinExistence type="predicted"/>
<protein>
    <submittedName>
        <fullName evidence="1">Uncharacterized protein</fullName>
    </submittedName>
</protein>
<reference evidence="1 2" key="1">
    <citation type="journal article" date="2013" name="Nat. Genet.">
        <title>The high-quality draft genome of peach (Prunus persica) identifies unique patterns of genetic diversity, domestication and genome evolution.</title>
        <authorList>
            <consortium name="International Peach Genome Initiative"/>
            <person name="Verde I."/>
            <person name="Abbott A.G."/>
            <person name="Scalabrin S."/>
            <person name="Jung S."/>
            <person name="Shu S."/>
            <person name="Marroni F."/>
            <person name="Zhebentyayeva T."/>
            <person name="Dettori M.T."/>
            <person name="Grimwood J."/>
            <person name="Cattonaro F."/>
            <person name="Zuccolo A."/>
            <person name="Rossini L."/>
            <person name="Jenkins J."/>
            <person name="Vendramin E."/>
            <person name="Meisel L.A."/>
            <person name="Decroocq V."/>
            <person name="Sosinski B."/>
            <person name="Prochnik S."/>
            <person name="Mitros T."/>
            <person name="Policriti A."/>
            <person name="Cipriani G."/>
            <person name="Dondini L."/>
            <person name="Ficklin S."/>
            <person name="Goodstein D.M."/>
            <person name="Xuan P."/>
            <person name="Del Fabbro C."/>
            <person name="Aramini V."/>
            <person name="Copetti D."/>
            <person name="Gonzalez S."/>
            <person name="Horner D.S."/>
            <person name="Falchi R."/>
            <person name="Lucas S."/>
            <person name="Mica E."/>
            <person name="Maldonado J."/>
            <person name="Lazzari B."/>
            <person name="Bielenberg D."/>
            <person name="Pirona R."/>
            <person name="Miculan M."/>
            <person name="Barakat A."/>
            <person name="Testolin R."/>
            <person name="Stella A."/>
            <person name="Tartarini S."/>
            <person name="Tonutti P."/>
            <person name="Arus P."/>
            <person name="Orellana A."/>
            <person name="Wells C."/>
            <person name="Main D."/>
            <person name="Vizzotto G."/>
            <person name="Silva H."/>
            <person name="Salamini F."/>
            <person name="Schmutz J."/>
            <person name="Morgante M."/>
            <person name="Rokhsar D.S."/>
        </authorList>
    </citation>
    <scope>NUCLEOTIDE SEQUENCE [LARGE SCALE GENOMIC DNA]</scope>
    <source>
        <strain evidence="2">cv. Nemared</strain>
    </source>
</reference>
<keyword evidence="2" id="KW-1185">Reference proteome</keyword>
<dbReference type="AlphaFoldDB" id="A0A251QF24"/>
<name>A0A251QF24_PRUPE</name>
<accession>A0A251QF24</accession>
<evidence type="ECO:0000313" key="1">
    <source>
        <dbReference type="EMBL" id="ONI22000.1"/>
    </source>
</evidence>
<evidence type="ECO:0000313" key="2">
    <source>
        <dbReference type="Proteomes" id="UP000006882"/>
    </source>
</evidence>